<name>A0ABP0QUL2_9DINO</name>
<protein>
    <recommendedName>
        <fullName evidence="4">Nuclear pore protein</fullName>
    </recommendedName>
</protein>
<dbReference type="Proteomes" id="UP001642464">
    <property type="component" value="Unassembled WGS sequence"/>
</dbReference>
<comment type="caution">
    <text evidence="2">The sequence shown here is derived from an EMBL/GenBank/DDBJ whole genome shotgun (WGS) entry which is preliminary data.</text>
</comment>
<evidence type="ECO:0008006" key="4">
    <source>
        <dbReference type="Google" id="ProtNLM"/>
    </source>
</evidence>
<feature type="chain" id="PRO_5046184627" description="Nuclear pore protein" evidence="1">
    <location>
        <begin position="20"/>
        <end position="287"/>
    </location>
</feature>
<sequence>MVLMMATSSFSFGSWLCTGLVVFASVELQEIFLEGIVGPSSAEGSELLEALVQPLSCEGPGLSRWLALAALAHAVVYRHQGQMLSKTTAFGYPMDIQPPAFAAQVFGTRSKAVSMSTSGLQAPDGRSFFAVYLQSGLEVLREFTIRVQCIVAASRHKGAKALDLSQLQVLEADVLQLAPLMRIAAAGLCGWICLSRDMDDLGKVQREDALSKVIYELCGALQALKRLISLRGLLDFAPPTVRGAQSSFEEAQHSLYQLLMTFEHCGLQQVILPPLYKRMLEDMMRDF</sequence>
<organism evidence="2 3">
    <name type="scientific">Durusdinium trenchii</name>
    <dbReference type="NCBI Taxonomy" id="1381693"/>
    <lineage>
        <taxon>Eukaryota</taxon>
        <taxon>Sar</taxon>
        <taxon>Alveolata</taxon>
        <taxon>Dinophyceae</taxon>
        <taxon>Suessiales</taxon>
        <taxon>Symbiodiniaceae</taxon>
        <taxon>Durusdinium</taxon>
    </lineage>
</organism>
<feature type="signal peptide" evidence="1">
    <location>
        <begin position="1"/>
        <end position="19"/>
    </location>
</feature>
<keyword evidence="3" id="KW-1185">Reference proteome</keyword>
<evidence type="ECO:0000256" key="1">
    <source>
        <dbReference type="SAM" id="SignalP"/>
    </source>
</evidence>
<dbReference type="EMBL" id="CAXAMM010040051">
    <property type="protein sequence ID" value="CAK9090801.1"/>
    <property type="molecule type" value="Genomic_DNA"/>
</dbReference>
<reference evidence="2 3" key="1">
    <citation type="submission" date="2024-02" db="EMBL/GenBank/DDBJ databases">
        <authorList>
            <person name="Chen Y."/>
            <person name="Shah S."/>
            <person name="Dougan E. K."/>
            <person name="Thang M."/>
            <person name="Chan C."/>
        </authorList>
    </citation>
    <scope>NUCLEOTIDE SEQUENCE [LARGE SCALE GENOMIC DNA]</scope>
</reference>
<keyword evidence="1" id="KW-0732">Signal</keyword>
<evidence type="ECO:0000313" key="2">
    <source>
        <dbReference type="EMBL" id="CAK9090801.1"/>
    </source>
</evidence>
<gene>
    <name evidence="2" type="ORF">SCF082_LOCUS42815</name>
</gene>
<evidence type="ECO:0000313" key="3">
    <source>
        <dbReference type="Proteomes" id="UP001642464"/>
    </source>
</evidence>
<proteinExistence type="predicted"/>
<accession>A0ABP0QUL2</accession>